<dbReference type="SUPFAM" id="SSF54160">
    <property type="entry name" value="Chromo domain-like"/>
    <property type="match status" value="2"/>
</dbReference>
<sequence>MAKLATVTIPLVSTKPRFYPEGWLPTKPSDKTPVNGKILSRDITNASYVVCLADGQIINDIAVENVLGYVSAFELERYELADFRDAAEALKAVDAEEDRLAVEREEARTMRKKMKGLVVQRPREFDESSEGSLEPVQPGEVGQGRHGRARPTYTHLYHPAEMRESGNQLKTQRVRRRRKRHPVTGKLMPLSDRESDNERPRASSSAVVSSNDTKSDKRRRRKRDAVTGELLPLSPENKTKPPSLEPGKRQRRRRHPLTGELMPLGWKNDPEAPIGTTDTSTRRENGVEAMSPGMESLRLSIEPNAKRVKIDFSLSESSSSQDGRQGPGIMDVDMNINDAMKCEVSSSENAPAQAGAVIRGEDESETDESIIYVKSKPRLFTPRAMVASPGASSQAADTRPTEPSRNTLTAIMHSSPPRDLDDDDMDDDLADDEWFIEAILAHHLSDPLTHAPEYGADPVMLYKVKWEGSNELTWEPLSSFPDPSIIEDYERRVGMNSLPPKIQQKKDVVARRQMISPLVPTAQATQVIELDVDDEDIDEKEYRVEAILAHHLSDPETHKATYGRKPIMLYLVKWAGHKEPTWETAKSFTDPSFVNEYRKRVGLLPLSH</sequence>
<feature type="region of interest" description="Disordered" evidence="5">
    <location>
        <begin position="119"/>
        <end position="289"/>
    </location>
</feature>
<keyword evidence="3" id="KW-0539">Nucleus</keyword>
<evidence type="ECO:0000256" key="2">
    <source>
        <dbReference type="ARBA" id="ARBA00011353"/>
    </source>
</evidence>
<evidence type="ECO:0000256" key="3">
    <source>
        <dbReference type="ARBA" id="ARBA00023242"/>
    </source>
</evidence>
<gene>
    <name evidence="7" type="ORF">R9X50_00585200</name>
</gene>
<dbReference type="Proteomes" id="UP001303373">
    <property type="component" value="Chromosome 9"/>
</dbReference>
<proteinExistence type="predicted"/>
<dbReference type="InterPro" id="IPR016197">
    <property type="entry name" value="Chromo-like_dom_sf"/>
</dbReference>
<feature type="domain" description="Chromo" evidence="6">
    <location>
        <begin position="542"/>
        <end position="600"/>
    </location>
</feature>
<keyword evidence="4" id="KW-0175">Coiled coil</keyword>
<feature type="compositionally biased region" description="Basic residues" evidence="5">
    <location>
        <begin position="172"/>
        <end position="183"/>
    </location>
</feature>
<comment type="subunit">
    <text evidence="2">Component of the NuA4 histone acetyltransferase complex.</text>
</comment>
<feature type="compositionally biased region" description="Low complexity" evidence="5">
    <location>
        <begin position="202"/>
        <end position="212"/>
    </location>
</feature>
<dbReference type="EMBL" id="CP138588">
    <property type="protein sequence ID" value="WPH02980.1"/>
    <property type="molecule type" value="Genomic_DNA"/>
</dbReference>
<dbReference type="Gene3D" id="2.40.50.40">
    <property type="match status" value="2"/>
</dbReference>
<dbReference type="AlphaFoldDB" id="A0AAQ3M807"/>
<feature type="compositionally biased region" description="Basic and acidic residues" evidence="5">
    <location>
        <begin position="191"/>
        <end position="201"/>
    </location>
</feature>
<dbReference type="GO" id="GO:0005634">
    <property type="term" value="C:nucleus"/>
    <property type="evidence" value="ECO:0007669"/>
    <property type="project" value="UniProtKB-SubCell"/>
</dbReference>
<feature type="region of interest" description="Disordered" evidence="5">
    <location>
        <begin position="346"/>
        <end position="366"/>
    </location>
</feature>
<comment type="subcellular location">
    <subcellularLocation>
        <location evidence="1">Nucleus</location>
    </subcellularLocation>
</comment>
<evidence type="ECO:0000313" key="7">
    <source>
        <dbReference type="EMBL" id="WPH02980.1"/>
    </source>
</evidence>
<dbReference type="InterPro" id="IPR000953">
    <property type="entry name" value="Chromo/chromo_shadow_dom"/>
</dbReference>
<evidence type="ECO:0000256" key="1">
    <source>
        <dbReference type="ARBA" id="ARBA00004123"/>
    </source>
</evidence>
<protein>
    <recommendedName>
        <fullName evidence="6">Chromo domain-containing protein</fullName>
    </recommendedName>
</protein>
<dbReference type="GO" id="GO:0006338">
    <property type="term" value="P:chromatin remodeling"/>
    <property type="evidence" value="ECO:0007669"/>
    <property type="project" value="UniProtKB-ARBA"/>
</dbReference>
<keyword evidence="8" id="KW-1185">Reference proteome</keyword>
<feature type="coiled-coil region" evidence="4">
    <location>
        <begin position="86"/>
        <end position="113"/>
    </location>
</feature>
<evidence type="ECO:0000313" key="8">
    <source>
        <dbReference type="Proteomes" id="UP001303373"/>
    </source>
</evidence>
<accession>A0AAQ3M807</accession>
<organism evidence="7 8">
    <name type="scientific">Acrodontium crateriforme</name>
    <dbReference type="NCBI Taxonomy" id="150365"/>
    <lineage>
        <taxon>Eukaryota</taxon>
        <taxon>Fungi</taxon>
        <taxon>Dikarya</taxon>
        <taxon>Ascomycota</taxon>
        <taxon>Pezizomycotina</taxon>
        <taxon>Dothideomycetes</taxon>
        <taxon>Dothideomycetidae</taxon>
        <taxon>Mycosphaerellales</taxon>
        <taxon>Teratosphaeriaceae</taxon>
        <taxon>Acrodontium</taxon>
    </lineage>
</organism>
<evidence type="ECO:0000259" key="6">
    <source>
        <dbReference type="PROSITE" id="PS50013"/>
    </source>
</evidence>
<feature type="region of interest" description="Disordered" evidence="5">
    <location>
        <begin position="386"/>
        <end position="426"/>
    </location>
</feature>
<dbReference type="InterPro" id="IPR051219">
    <property type="entry name" value="Heterochromatin_chromo-domain"/>
</dbReference>
<feature type="domain" description="Chromo" evidence="6">
    <location>
        <begin position="434"/>
        <end position="501"/>
    </location>
</feature>
<dbReference type="PROSITE" id="PS50013">
    <property type="entry name" value="CHROMO_2"/>
    <property type="match status" value="2"/>
</dbReference>
<evidence type="ECO:0000256" key="4">
    <source>
        <dbReference type="SAM" id="Coils"/>
    </source>
</evidence>
<evidence type="ECO:0000256" key="5">
    <source>
        <dbReference type="SAM" id="MobiDB-lite"/>
    </source>
</evidence>
<dbReference type="PANTHER" id="PTHR22812">
    <property type="entry name" value="CHROMOBOX PROTEIN"/>
    <property type="match status" value="1"/>
</dbReference>
<dbReference type="SMART" id="SM00298">
    <property type="entry name" value="CHROMO"/>
    <property type="match status" value="2"/>
</dbReference>
<feature type="compositionally biased region" description="Polar residues" evidence="5">
    <location>
        <begin position="390"/>
        <end position="409"/>
    </location>
</feature>
<reference evidence="7 8" key="1">
    <citation type="submission" date="2023-11" db="EMBL/GenBank/DDBJ databases">
        <title>An acidophilic fungus is an integral part of prey digestion in a carnivorous sundew plant.</title>
        <authorList>
            <person name="Tsai I.J."/>
        </authorList>
    </citation>
    <scope>NUCLEOTIDE SEQUENCE [LARGE SCALE GENOMIC DNA]</scope>
    <source>
        <strain evidence="7">169a</strain>
    </source>
</reference>
<name>A0AAQ3M807_9PEZI</name>